<keyword evidence="2 3" id="KW-0802">TPR repeat</keyword>
<feature type="compositionally biased region" description="Basic and acidic residues" evidence="4">
    <location>
        <begin position="381"/>
        <end position="396"/>
    </location>
</feature>
<dbReference type="Gene3D" id="1.25.40.10">
    <property type="entry name" value="Tetratricopeptide repeat domain"/>
    <property type="match status" value="6"/>
</dbReference>
<evidence type="ECO:0000313" key="5">
    <source>
        <dbReference type="EMBL" id="MCP9611425.1"/>
    </source>
</evidence>
<dbReference type="InterPro" id="IPR050498">
    <property type="entry name" value="Ycf3"/>
</dbReference>
<evidence type="ECO:0000256" key="1">
    <source>
        <dbReference type="ARBA" id="ARBA00022737"/>
    </source>
</evidence>
<sequence length="702" mass="81363">MSKRILFINIFVLLFTCGLRAQIYTERVLNIGRNALYFEDYILSIQYFNQVIDVKPYLAEPYFFRAVAKLSLEDYKGAEEDCNRSIERNPFITGAYQVRGIARQNLGDYAGAIEDYNVGLRYAPEDRTFLGNKAIAQVQLKDYDDAEKTFDKLIKLYPSDYNAYLSRSQFWLEKKDTLKAISDIDKAISIDKYQSYAYAQRAIIKFQYKKQYEEALEDMNYALKLDPNMTSYYLNRGIIRYYLDDLMGTMADYSHVVEIDPGNIMAHYNRGLLRMQVGDRNKAIDDFSFVLSREPDNFFALYNRAILYFQIGNNKAAIRDFDKVLEQYPDFADGYYARSEAKRKMKDMAGGEKDFKKAMAIYDQRKNSDKLVDPLGNAVSDKVDNDDNGDDKVRKESDKNINKFDRLLVSDDFEVKSKYKSEIRGRIQDRNARIEMEPAFLFTYYENDSELRQSSRYSKELEAFNRAGLLPEKLLISNDDVSIDTIQIKKHFASIDEYSKQIEANPENPIPYFARSLDFMLVQDYSNALDDLNRVINLNGDFIFAYFNRAAIRFRQMEYKLSGENSDDETMPAVTGVNSSAFTSRNKNNDIRFGNLPKPDDQGSLEYDMILRDYDKVISLDPNFEYAYFNRGNVRCTQKDFKAALNDFNEAIRLRPDFADAYFNRGLVYVYLGDNEKGIADLSKAGELGVVSAYSVIKRLSD</sequence>
<evidence type="ECO:0000256" key="2">
    <source>
        <dbReference type="ARBA" id="ARBA00022803"/>
    </source>
</evidence>
<organism evidence="5 6">
    <name type="scientific">Coprobacter tertius</name>
    <dbReference type="NCBI Taxonomy" id="2944915"/>
    <lineage>
        <taxon>Bacteria</taxon>
        <taxon>Pseudomonadati</taxon>
        <taxon>Bacteroidota</taxon>
        <taxon>Bacteroidia</taxon>
        <taxon>Bacteroidales</taxon>
        <taxon>Barnesiellaceae</taxon>
        <taxon>Coprobacter</taxon>
    </lineage>
</organism>
<feature type="repeat" description="TPR" evidence="3">
    <location>
        <begin position="127"/>
        <end position="160"/>
    </location>
</feature>
<feature type="repeat" description="TPR" evidence="3">
    <location>
        <begin position="298"/>
        <end position="331"/>
    </location>
</feature>
<protein>
    <submittedName>
        <fullName evidence="5">Tetratricopeptide repeat protein</fullName>
    </submittedName>
</protein>
<name>A0ABT1MFL5_9BACT</name>
<keyword evidence="6" id="KW-1185">Reference proteome</keyword>
<dbReference type="InterPro" id="IPR011990">
    <property type="entry name" value="TPR-like_helical_dom_sf"/>
</dbReference>
<feature type="repeat" description="TPR" evidence="3">
    <location>
        <begin position="625"/>
        <end position="658"/>
    </location>
</feature>
<dbReference type="SUPFAM" id="SSF48452">
    <property type="entry name" value="TPR-like"/>
    <property type="match status" value="3"/>
</dbReference>
<dbReference type="InterPro" id="IPR019734">
    <property type="entry name" value="TPR_rpt"/>
</dbReference>
<feature type="repeat" description="TPR" evidence="3">
    <location>
        <begin position="93"/>
        <end position="126"/>
    </location>
</feature>
<evidence type="ECO:0000313" key="6">
    <source>
        <dbReference type="Proteomes" id="UP001205603"/>
    </source>
</evidence>
<gene>
    <name evidence="5" type="ORF">NMU02_04895</name>
</gene>
<dbReference type="PROSITE" id="PS50005">
    <property type="entry name" value="TPR"/>
    <property type="match status" value="5"/>
</dbReference>
<dbReference type="Proteomes" id="UP001205603">
    <property type="component" value="Unassembled WGS sequence"/>
</dbReference>
<dbReference type="SMART" id="SM00028">
    <property type="entry name" value="TPR"/>
    <property type="match status" value="13"/>
</dbReference>
<dbReference type="Pfam" id="PF13414">
    <property type="entry name" value="TPR_11"/>
    <property type="match status" value="1"/>
</dbReference>
<dbReference type="RefSeq" id="WP_255026183.1">
    <property type="nucleotide sequence ID" value="NZ_JANDHW010000003.1"/>
</dbReference>
<dbReference type="Pfam" id="PF13432">
    <property type="entry name" value="TPR_16"/>
    <property type="match status" value="1"/>
</dbReference>
<keyword evidence="1" id="KW-0677">Repeat</keyword>
<reference evidence="5 6" key="1">
    <citation type="submission" date="2022-07" db="EMBL/GenBank/DDBJ databases">
        <title>Fecal culturing of patients with breast cancer.</title>
        <authorList>
            <person name="Teng N.M.Y."/>
            <person name="Kiu R."/>
            <person name="Evans R."/>
            <person name="Baker D.J."/>
            <person name="Zenner C."/>
            <person name="Robinson S.D."/>
            <person name="Hall L.J."/>
        </authorList>
    </citation>
    <scope>NUCLEOTIDE SEQUENCE [LARGE SCALE GENOMIC DNA]</scope>
    <source>
        <strain evidence="5 6">LH1063</strain>
    </source>
</reference>
<feature type="region of interest" description="Disordered" evidence="4">
    <location>
        <begin position="372"/>
        <end position="396"/>
    </location>
</feature>
<feature type="repeat" description="TPR" evidence="3">
    <location>
        <begin position="264"/>
        <end position="297"/>
    </location>
</feature>
<evidence type="ECO:0000256" key="3">
    <source>
        <dbReference type="PROSITE-ProRule" id="PRU00339"/>
    </source>
</evidence>
<dbReference type="PANTHER" id="PTHR44858:SF1">
    <property type="entry name" value="UDP-N-ACETYLGLUCOSAMINE--PEPTIDE N-ACETYLGLUCOSAMINYLTRANSFERASE SPINDLY-RELATED"/>
    <property type="match status" value="1"/>
</dbReference>
<proteinExistence type="predicted"/>
<accession>A0ABT1MFL5</accession>
<dbReference type="EMBL" id="JANDHW010000003">
    <property type="protein sequence ID" value="MCP9611425.1"/>
    <property type="molecule type" value="Genomic_DNA"/>
</dbReference>
<evidence type="ECO:0000256" key="4">
    <source>
        <dbReference type="SAM" id="MobiDB-lite"/>
    </source>
</evidence>
<comment type="caution">
    <text evidence="5">The sequence shown here is derived from an EMBL/GenBank/DDBJ whole genome shotgun (WGS) entry which is preliminary data.</text>
</comment>
<dbReference type="PANTHER" id="PTHR44858">
    <property type="entry name" value="TETRATRICOPEPTIDE REPEAT PROTEIN 6"/>
    <property type="match status" value="1"/>
</dbReference>
<dbReference type="Pfam" id="PF00515">
    <property type="entry name" value="TPR_1"/>
    <property type="match status" value="1"/>
</dbReference>